<proteinExistence type="predicted"/>
<reference evidence="2 3" key="1">
    <citation type="submission" date="2019-11" db="EMBL/GenBank/DDBJ databases">
        <title>Novel species isolated from a subtropical stream in China.</title>
        <authorList>
            <person name="Lu H."/>
        </authorList>
    </citation>
    <scope>NUCLEOTIDE SEQUENCE [LARGE SCALE GENOMIC DNA]</scope>
    <source>
        <strain evidence="2 3">FT80W</strain>
    </source>
</reference>
<keyword evidence="1" id="KW-0472">Membrane</keyword>
<comment type="caution">
    <text evidence="2">The sequence shown here is derived from an EMBL/GenBank/DDBJ whole genome shotgun (WGS) entry which is preliminary data.</text>
</comment>
<evidence type="ECO:0000313" key="2">
    <source>
        <dbReference type="EMBL" id="MRW94315.1"/>
    </source>
</evidence>
<dbReference type="EMBL" id="WKJK01000025">
    <property type="protein sequence ID" value="MRW94315.1"/>
    <property type="molecule type" value="Genomic_DNA"/>
</dbReference>
<evidence type="ECO:0000256" key="1">
    <source>
        <dbReference type="SAM" id="Phobius"/>
    </source>
</evidence>
<dbReference type="AlphaFoldDB" id="A0A6I2L7V7"/>
<sequence>MSNDSSAMSRRPRAAYIIALVCLVTALLQLAAGVVILKTLSASESVSPGLSFLPLAISVVLNLGTACAVYLMRVEALACFACLLARLLARMFSHSIQLETMLDLILLVALIYFTLRLFKAGMGWRPLLVMLLLGAAAGHLTVLLGNLPAYWMLVGTGSVSFFAALLTLIGCVALYVAVLMLHAHPQRAKKLFLIAALGSGMSLSAWDLQYGFSAPLWLGVALALIGFGLAHRSKAS</sequence>
<gene>
    <name evidence="2" type="ORF">GJ699_30500</name>
</gene>
<feature type="transmembrane region" description="Helical" evidence="1">
    <location>
        <begin position="214"/>
        <end position="230"/>
    </location>
</feature>
<keyword evidence="1" id="KW-1133">Transmembrane helix</keyword>
<feature type="transmembrane region" description="Helical" evidence="1">
    <location>
        <begin position="159"/>
        <end position="179"/>
    </location>
</feature>
<feature type="transmembrane region" description="Helical" evidence="1">
    <location>
        <begin position="49"/>
        <end position="71"/>
    </location>
</feature>
<feature type="transmembrane region" description="Helical" evidence="1">
    <location>
        <begin position="127"/>
        <end position="153"/>
    </location>
</feature>
<keyword evidence="3" id="KW-1185">Reference proteome</keyword>
<evidence type="ECO:0000313" key="3">
    <source>
        <dbReference type="Proteomes" id="UP000433309"/>
    </source>
</evidence>
<organism evidence="2 3">
    <name type="scientific">Duganella guangzhouensis</name>
    <dbReference type="NCBI Taxonomy" id="2666084"/>
    <lineage>
        <taxon>Bacteria</taxon>
        <taxon>Pseudomonadati</taxon>
        <taxon>Pseudomonadota</taxon>
        <taxon>Betaproteobacteria</taxon>
        <taxon>Burkholderiales</taxon>
        <taxon>Oxalobacteraceae</taxon>
        <taxon>Telluria group</taxon>
        <taxon>Duganella</taxon>
    </lineage>
</organism>
<feature type="transmembrane region" description="Helical" evidence="1">
    <location>
        <begin position="98"/>
        <end position="115"/>
    </location>
</feature>
<accession>A0A6I2L7V7</accession>
<keyword evidence="1" id="KW-0812">Transmembrane</keyword>
<name>A0A6I2L7V7_9BURK</name>
<protein>
    <submittedName>
        <fullName evidence="2">Uncharacterized protein</fullName>
    </submittedName>
</protein>
<dbReference type="Proteomes" id="UP000433309">
    <property type="component" value="Unassembled WGS sequence"/>
</dbReference>